<protein>
    <submittedName>
        <fullName evidence="2">Uncharacterized protein</fullName>
    </submittedName>
</protein>
<name>A0AAE1Y8Q1_9LAMI</name>
<evidence type="ECO:0000313" key="3">
    <source>
        <dbReference type="Proteomes" id="UP001293254"/>
    </source>
</evidence>
<evidence type="ECO:0000313" key="2">
    <source>
        <dbReference type="EMBL" id="KAK4425143.1"/>
    </source>
</evidence>
<feature type="transmembrane region" description="Helical" evidence="1">
    <location>
        <begin position="123"/>
        <end position="144"/>
    </location>
</feature>
<dbReference type="Proteomes" id="UP001293254">
    <property type="component" value="Unassembled WGS sequence"/>
</dbReference>
<reference evidence="2" key="1">
    <citation type="submission" date="2020-06" db="EMBL/GenBank/DDBJ databases">
        <authorList>
            <person name="Li T."/>
            <person name="Hu X."/>
            <person name="Zhang T."/>
            <person name="Song X."/>
            <person name="Zhang H."/>
            <person name="Dai N."/>
            <person name="Sheng W."/>
            <person name="Hou X."/>
            <person name="Wei L."/>
        </authorList>
    </citation>
    <scope>NUCLEOTIDE SEQUENCE</scope>
    <source>
        <strain evidence="2">3651</strain>
        <tissue evidence="2">Leaf</tissue>
    </source>
</reference>
<dbReference type="EMBL" id="JACGWO010000006">
    <property type="protein sequence ID" value="KAK4425143.1"/>
    <property type="molecule type" value="Genomic_DNA"/>
</dbReference>
<gene>
    <name evidence="2" type="ORF">Salat_1708200</name>
</gene>
<keyword evidence="1" id="KW-1133">Transmembrane helix</keyword>
<organism evidence="2 3">
    <name type="scientific">Sesamum alatum</name>
    <dbReference type="NCBI Taxonomy" id="300844"/>
    <lineage>
        <taxon>Eukaryota</taxon>
        <taxon>Viridiplantae</taxon>
        <taxon>Streptophyta</taxon>
        <taxon>Embryophyta</taxon>
        <taxon>Tracheophyta</taxon>
        <taxon>Spermatophyta</taxon>
        <taxon>Magnoliopsida</taxon>
        <taxon>eudicotyledons</taxon>
        <taxon>Gunneridae</taxon>
        <taxon>Pentapetalae</taxon>
        <taxon>asterids</taxon>
        <taxon>lamiids</taxon>
        <taxon>Lamiales</taxon>
        <taxon>Pedaliaceae</taxon>
        <taxon>Sesamum</taxon>
    </lineage>
</organism>
<reference evidence="2" key="2">
    <citation type="journal article" date="2024" name="Plant">
        <title>Genomic evolution and insights into agronomic trait innovations of Sesamum species.</title>
        <authorList>
            <person name="Miao H."/>
            <person name="Wang L."/>
            <person name="Qu L."/>
            <person name="Liu H."/>
            <person name="Sun Y."/>
            <person name="Le M."/>
            <person name="Wang Q."/>
            <person name="Wei S."/>
            <person name="Zheng Y."/>
            <person name="Lin W."/>
            <person name="Duan Y."/>
            <person name="Cao H."/>
            <person name="Xiong S."/>
            <person name="Wang X."/>
            <person name="Wei L."/>
            <person name="Li C."/>
            <person name="Ma Q."/>
            <person name="Ju M."/>
            <person name="Zhao R."/>
            <person name="Li G."/>
            <person name="Mu C."/>
            <person name="Tian Q."/>
            <person name="Mei H."/>
            <person name="Zhang T."/>
            <person name="Gao T."/>
            <person name="Zhang H."/>
        </authorList>
    </citation>
    <scope>NUCLEOTIDE SEQUENCE</scope>
    <source>
        <tissue evidence="2">Leaf</tissue>
    </source>
</reference>
<comment type="caution">
    <text evidence="2">The sequence shown here is derived from an EMBL/GenBank/DDBJ whole genome shotgun (WGS) entry which is preliminary data.</text>
</comment>
<keyword evidence="1" id="KW-0472">Membrane</keyword>
<accession>A0AAE1Y8Q1</accession>
<keyword evidence="1" id="KW-0812">Transmembrane</keyword>
<dbReference type="AlphaFoldDB" id="A0AAE1Y8Q1"/>
<sequence length="153" mass="17444">MLCWQIWLNRNKWLWDNTGSSPLELVSRTRQILSEYEEYCCSLKVLAETKSINRDWQAPAADHIKINFDGATFAESNLRTMLRATASDGESDMLHFELLPNILSFLQQQRQLSLAKRGVGCTLLSRATVLQLSLSLMALILILLNTWELGARC</sequence>
<evidence type="ECO:0000256" key="1">
    <source>
        <dbReference type="SAM" id="Phobius"/>
    </source>
</evidence>
<keyword evidence="3" id="KW-1185">Reference proteome</keyword>
<proteinExistence type="predicted"/>